<accession>A0A182FRA9</accession>
<evidence type="ECO:0000313" key="2">
    <source>
        <dbReference type="Proteomes" id="UP000069272"/>
    </source>
</evidence>
<keyword evidence="2" id="KW-1185">Reference proteome</keyword>
<dbReference type="Proteomes" id="UP000069272">
    <property type="component" value="Chromosome 2R"/>
</dbReference>
<sequence length="88" mass="10685">MYAERVKQIRRTLAAVVPSNRRLTVFDRARLAEVDEFYLRCQQQRDYCRDRTGRLKPLTEFQRPIRRSFSQLPNPTEEYLRLYRCSAD</sequence>
<reference evidence="1" key="2">
    <citation type="submission" date="2022-08" db="UniProtKB">
        <authorList>
            <consortium name="EnsemblMetazoa"/>
        </authorList>
    </citation>
    <scope>IDENTIFICATION</scope>
    <source>
        <strain evidence="1">STECLA/ALBI9_A</strain>
    </source>
</reference>
<evidence type="ECO:0000313" key="1">
    <source>
        <dbReference type="EnsemblMetazoa" id="AALB009085-PA"/>
    </source>
</evidence>
<protein>
    <submittedName>
        <fullName evidence="1">Uncharacterized protein</fullName>
    </submittedName>
</protein>
<organism evidence="1 2">
    <name type="scientific">Anopheles albimanus</name>
    <name type="common">New world malaria mosquito</name>
    <dbReference type="NCBI Taxonomy" id="7167"/>
    <lineage>
        <taxon>Eukaryota</taxon>
        <taxon>Metazoa</taxon>
        <taxon>Ecdysozoa</taxon>
        <taxon>Arthropoda</taxon>
        <taxon>Hexapoda</taxon>
        <taxon>Insecta</taxon>
        <taxon>Pterygota</taxon>
        <taxon>Neoptera</taxon>
        <taxon>Endopterygota</taxon>
        <taxon>Diptera</taxon>
        <taxon>Nematocera</taxon>
        <taxon>Culicoidea</taxon>
        <taxon>Culicidae</taxon>
        <taxon>Anophelinae</taxon>
        <taxon>Anopheles</taxon>
    </lineage>
</organism>
<dbReference type="EnsemblMetazoa" id="AALB009085-RA">
    <property type="protein sequence ID" value="AALB009085-PA"/>
    <property type="gene ID" value="AALB009085"/>
</dbReference>
<dbReference type="VEuPathDB" id="VectorBase:AALB009085"/>
<name>A0A182FRA9_ANOAL</name>
<dbReference type="AlphaFoldDB" id="A0A182FRA9"/>
<reference evidence="1 2" key="1">
    <citation type="journal article" date="2017" name="G3 (Bethesda)">
        <title>The Physical Genome Mapping of Anopheles albimanus Corrected Scaffold Misassemblies and Identified Interarm Rearrangements in Genus Anopheles.</title>
        <authorList>
            <person name="Artemov G.N."/>
            <person name="Peery A.N."/>
            <person name="Jiang X."/>
            <person name="Tu Z."/>
            <person name="Stegniy V.N."/>
            <person name="Sharakhova M.V."/>
            <person name="Sharakhov I.V."/>
        </authorList>
    </citation>
    <scope>NUCLEOTIDE SEQUENCE [LARGE SCALE GENOMIC DNA]</scope>
    <source>
        <strain evidence="1 2">ALBI9_A</strain>
    </source>
</reference>
<proteinExistence type="predicted"/>